<dbReference type="AlphaFoldDB" id="A0A6I4WE48"/>
<keyword evidence="3" id="KW-1185">Reference proteome</keyword>
<dbReference type="InterPro" id="IPR007278">
    <property type="entry name" value="DUF397"/>
</dbReference>
<feature type="domain" description="DUF397" evidence="1">
    <location>
        <begin position="6"/>
        <end position="59"/>
    </location>
</feature>
<dbReference type="Proteomes" id="UP000431901">
    <property type="component" value="Unassembled WGS sequence"/>
</dbReference>
<organism evidence="2 3">
    <name type="scientific">Actinomadura rayongensis</name>
    <dbReference type="NCBI Taxonomy" id="1429076"/>
    <lineage>
        <taxon>Bacteria</taxon>
        <taxon>Bacillati</taxon>
        <taxon>Actinomycetota</taxon>
        <taxon>Actinomycetes</taxon>
        <taxon>Streptosporangiales</taxon>
        <taxon>Thermomonosporaceae</taxon>
        <taxon>Actinomadura</taxon>
    </lineage>
</organism>
<gene>
    <name evidence="2" type="ORF">GQ466_14645</name>
</gene>
<dbReference type="Pfam" id="PF04149">
    <property type="entry name" value="DUF397"/>
    <property type="match status" value="1"/>
</dbReference>
<dbReference type="RefSeq" id="WP_161103390.1">
    <property type="nucleotide sequence ID" value="NZ_JBHLYI010000010.1"/>
</dbReference>
<proteinExistence type="predicted"/>
<sequence length="61" mass="6808">MDLIELTWRKAKRSLGNGGECVELANTAETVLVRDSKNPDGPKVPLPRQKFREFIGAVKNL</sequence>
<name>A0A6I4WE48_9ACTN</name>
<accession>A0A6I4WE48</accession>
<evidence type="ECO:0000259" key="1">
    <source>
        <dbReference type="Pfam" id="PF04149"/>
    </source>
</evidence>
<evidence type="ECO:0000313" key="3">
    <source>
        <dbReference type="Proteomes" id="UP000431901"/>
    </source>
</evidence>
<protein>
    <submittedName>
        <fullName evidence="2">DUF397 domain-containing protein</fullName>
    </submittedName>
</protein>
<dbReference type="OrthoDB" id="4332861at2"/>
<dbReference type="EMBL" id="WUTW01000002">
    <property type="protein sequence ID" value="MXQ65274.1"/>
    <property type="molecule type" value="Genomic_DNA"/>
</dbReference>
<reference evidence="2 3" key="1">
    <citation type="submission" date="2019-12" db="EMBL/GenBank/DDBJ databases">
        <title>Nocardia macrotermitis sp. nov. and Nocardia aurantia sp. nov., isolated from the gut of the fungus growing-termite Macrotermes natalensis.</title>
        <authorList>
            <person name="Christine B."/>
            <person name="Rene B."/>
        </authorList>
    </citation>
    <scope>NUCLEOTIDE SEQUENCE [LARGE SCALE GENOMIC DNA]</scope>
    <source>
        <strain evidence="2 3">DSM 102126</strain>
    </source>
</reference>
<evidence type="ECO:0000313" key="2">
    <source>
        <dbReference type="EMBL" id="MXQ65274.1"/>
    </source>
</evidence>
<comment type="caution">
    <text evidence="2">The sequence shown here is derived from an EMBL/GenBank/DDBJ whole genome shotgun (WGS) entry which is preliminary data.</text>
</comment>